<dbReference type="InterPro" id="IPR022652">
    <property type="entry name" value="Znf_XPA_CS"/>
</dbReference>
<evidence type="ECO:0000256" key="7">
    <source>
        <dbReference type="ARBA" id="ARBA00023125"/>
    </source>
</evidence>
<comment type="similarity">
    <text evidence="2">Belongs to the XPA family.</text>
</comment>
<evidence type="ECO:0000259" key="12">
    <source>
        <dbReference type="Pfam" id="PF05181"/>
    </source>
</evidence>
<reference evidence="13" key="1">
    <citation type="submission" date="2022-01" db="EMBL/GenBank/DDBJ databases">
        <authorList>
            <person name="King R."/>
        </authorList>
    </citation>
    <scope>NUCLEOTIDE SEQUENCE</scope>
</reference>
<dbReference type="PANTHER" id="PTHR10142">
    <property type="entry name" value="DNA REPAIR PROTEIN COMPLEMENTING XP-A CELLS"/>
    <property type="match status" value="1"/>
</dbReference>
<feature type="region of interest" description="Disordered" evidence="11">
    <location>
        <begin position="1"/>
        <end position="23"/>
    </location>
</feature>
<accession>A0A9P0H6M9</accession>
<feature type="domain" description="XPA C-terminal" evidence="12">
    <location>
        <begin position="108"/>
        <end position="159"/>
    </location>
</feature>
<evidence type="ECO:0000313" key="14">
    <source>
        <dbReference type="Proteomes" id="UP001152798"/>
    </source>
</evidence>
<name>A0A9P0H6M9_NEZVI</name>
<evidence type="ECO:0000256" key="11">
    <source>
        <dbReference type="SAM" id="MobiDB-lite"/>
    </source>
</evidence>
<evidence type="ECO:0000256" key="10">
    <source>
        <dbReference type="SAM" id="Coils"/>
    </source>
</evidence>
<keyword evidence="3" id="KW-0479">Metal-binding</keyword>
<dbReference type="InterPro" id="IPR000465">
    <property type="entry name" value="XPA/RAD14"/>
</dbReference>
<proteinExistence type="inferred from homology"/>
<gene>
    <name evidence="13" type="ORF">NEZAVI_LOCUS6414</name>
</gene>
<evidence type="ECO:0000256" key="2">
    <source>
        <dbReference type="ARBA" id="ARBA00005548"/>
    </source>
</evidence>
<keyword evidence="10" id="KW-0175">Coiled coil</keyword>
<keyword evidence="4" id="KW-0227">DNA damage</keyword>
<evidence type="ECO:0000256" key="6">
    <source>
        <dbReference type="ARBA" id="ARBA00022833"/>
    </source>
</evidence>
<keyword evidence="6" id="KW-0862">Zinc</keyword>
<dbReference type="SUPFAM" id="SSF46955">
    <property type="entry name" value="Putative DNA-binding domain"/>
    <property type="match status" value="1"/>
</dbReference>
<dbReference type="PANTHER" id="PTHR10142:SF0">
    <property type="entry name" value="DNA REPAIR PROTEIN COMPLEMENTING XP-A CELLS"/>
    <property type="match status" value="1"/>
</dbReference>
<keyword evidence="7" id="KW-0238">DNA-binding</keyword>
<dbReference type="InterPro" id="IPR037129">
    <property type="entry name" value="XPA_sf"/>
</dbReference>
<dbReference type="GO" id="GO:0008270">
    <property type="term" value="F:zinc ion binding"/>
    <property type="evidence" value="ECO:0007669"/>
    <property type="project" value="UniProtKB-KW"/>
</dbReference>
<dbReference type="Pfam" id="PF05181">
    <property type="entry name" value="XPA_C"/>
    <property type="match status" value="1"/>
</dbReference>
<dbReference type="GO" id="GO:0000715">
    <property type="term" value="P:nucleotide-excision repair, DNA damage recognition"/>
    <property type="evidence" value="ECO:0007669"/>
    <property type="project" value="TreeGrafter"/>
</dbReference>
<evidence type="ECO:0000256" key="8">
    <source>
        <dbReference type="ARBA" id="ARBA00023204"/>
    </source>
</evidence>
<dbReference type="GO" id="GO:0003684">
    <property type="term" value="F:damaged DNA binding"/>
    <property type="evidence" value="ECO:0007669"/>
    <property type="project" value="InterPro"/>
</dbReference>
<dbReference type="GO" id="GO:0070914">
    <property type="term" value="P:UV-damage excision repair"/>
    <property type="evidence" value="ECO:0007669"/>
    <property type="project" value="TreeGrafter"/>
</dbReference>
<dbReference type="AlphaFoldDB" id="A0A9P0H6M9"/>
<evidence type="ECO:0000256" key="5">
    <source>
        <dbReference type="ARBA" id="ARBA00022771"/>
    </source>
</evidence>
<organism evidence="13 14">
    <name type="scientific">Nezara viridula</name>
    <name type="common">Southern green stink bug</name>
    <name type="synonym">Cimex viridulus</name>
    <dbReference type="NCBI Taxonomy" id="85310"/>
    <lineage>
        <taxon>Eukaryota</taxon>
        <taxon>Metazoa</taxon>
        <taxon>Ecdysozoa</taxon>
        <taxon>Arthropoda</taxon>
        <taxon>Hexapoda</taxon>
        <taxon>Insecta</taxon>
        <taxon>Pterygota</taxon>
        <taxon>Neoptera</taxon>
        <taxon>Paraneoptera</taxon>
        <taxon>Hemiptera</taxon>
        <taxon>Heteroptera</taxon>
        <taxon>Panheteroptera</taxon>
        <taxon>Pentatomomorpha</taxon>
        <taxon>Pentatomoidea</taxon>
        <taxon>Pentatomidae</taxon>
        <taxon>Pentatominae</taxon>
        <taxon>Nezara</taxon>
    </lineage>
</organism>
<keyword evidence="9" id="KW-0539">Nucleus</keyword>
<sequence length="248" mass="29109">MSKTSEDDHETKRIKLASSSKSEGVITEKISPSKANVIRIAGQNYIDTEGGFLIEEQTKPKEKEIIFENQSFTEEYKCLQCSREFLSSFLQKSFDYLVCDGCKDSNDKHSLITRTDAKAQYLLKDCDIDKREPPLKFILRKNPHNSNWGQMKLYLHLQVEERAIEVWGSLEKLEEAHEAREEKRIKAKTKRYNKNLKALRMEVRSSIFKKTSGPKHEHEFGPENYNEEEDIYYRTCLTCKFVENFEKM</sequence>
<keyword evidence="5" id="KW-0863">Zinc-finger</keyword>
<protein>
    <recommendedName>
        <fullName evidence="12">XPA C-terminal domain-containing protein</fullName>
    </recommendedName>
</protein>
<feature type="coiled-coil region" evidence="10">
    <location>
        <begin position="170"/>
        <end position="202"/>
    </location>
</feature>
<dbReference type="NCBIfam" id="TIGR00598">
    <property type="entry name" value="rad14"/>
    <property type="match status" value="1"/>
</dbReference>
<dbReference type="OrthoDB" id="68328at2759"/>
<dbReference type="GO" id="GO:0000110">
    <property type="term" value="C:nucleotide-excision repair factor 1 complex"/>
    <property type="evidence" value="ECO:0007669"/>
    <property type="project" value="TreeGrafter"/>
</dbReference>
<dbReference type="FunFam" id="3.90.530.10:FF:000001">
    <property type="entry name" value="DNA repair protein complementing XP-A cells"/>
    <property type="match status" value="1"/>
</dbReference>
<evidence type="ECO:0000256" key="9">
    <source>
        <dbReference type="ARBA" id="ARBA00023242"/>
    </source>
</evidence>
<dbReference type="InterPro" id="IPR009061">
    <property type="entry name" value="DNA-bd_dom_put_sf"/>
</dbReference>
<evidence type="ECO:0000256" key="1">
    <source>
        <dbReference type="ARBA" id="ARBA00004123"/>
    </source>
</evidence>
<dbReference type="SUPFAM" id="SSF57716">
    <property type="entry name" value="Glucocorticoid receptor-like (DNA-binding domain)"/>
    <property type="match status" value="1"/>
</dbReference>
<evidence type="ECO:0000256" key="3">
    <source>
        <dbReference type="ARBA" id="ARBA00022723"/>
    </source>
</evidence>
<dbReference type="Pfam" id="PF01286">
    <property type="entry name" value="XPA_N"/>
    <property type="match status" value="1"/>
</dbReference>
<keyword evidence="8" id="KW-0234">DNA repair</keyword>
<dbReference type="GO" id="GO:0006284">
    <property type="term" value="P:base-excision repair"/>
    <property type="evidence" value="ECO:0007669"/>
    <property type="project" value="TreeGrafter"/>
</dbReference>
<feature type="compositionally biased region" description="Basic and acidic residues" evidence="11">
    <location>
        <begin position="1"/>
        <end position="13"/>
    </location>
</feature>
<dbReference type="EMBL" id="OV725079">
    <property type="protein sequence ID" value="CAH1396319.1"/>
    <property type="molecule type" value="Genomic_DNA"/>
</dbReference>
<keyword evidence="14" id="KW-1185">Reference proteome</keyword>
<dbReference type="GO" id="GO:1901255">
    <property type="term" value="P:nucleotide-excision repair involved in interstrand cross-link repair"/>
    <property type="evidence" value="ECO:0007669"/>
    <property type="project" value="TreeGrafter"/>
</dbReference>
<dbReference type="Proteomes" id="UP001152798">
    <property type="component" value="Chromosome 3"/>
</dbReference>
<dbReference type="Gene3D" id="3.90.530.10">
    <property type="entry name" value="XPA C-terminal domain"/>
    <property type="match status" value="1"/>
</dbReference>
<dbReference type="InterPro" id="IPR022656">
    <property type="entry name" value="XPA_C"/>
</dbReference>
<comment type="subcellular location">
    <subcellularLocation>
        <location evidence="1">Nucleus</location>
    </subcellularLocation>
</comment>
<evidence type="ECO:0000256" key="4">
    <source>
        <dbReference type="ARBA" id="ARBA00022763"/>
    </source>
</evidence>
<evidence type="ECO:0000313" key="13">
    <source>
        <dbReference type="EMBL" id="CAH1396319.1"/>
    </source>
</evidence>
<dbReference type="CDD" id="cd21076">
    <property type="entry name" value="DBD_XPA"/>
    <property type="match status" value="1"/>
</dbReference>